<evidence type="ECO:0000313" key="1">
    <source>
        <dbReference type="EMBL" id="EHK15231.1"/>
    </source>
</evidence>
<protein>
    <recommendedName>
        <fullName evidence="3">DNA2/NAM7 helicase helicase domain-containing protein</fullName>
    </recommendedName>
</protein>
<dbReference type="Gene3D" id="3.40.50.300">
    <property type="entry name" value="P-loop containing nucleotide triphosphate hydrolases"/>
    <property type="match status" value="1"/>
</dbReference>
<dbReference type="OrthoDB" id="4898452at2759"/>
<dbReference type="STRING" id="413071.G9NC06"/>
<dbReference type="InParanoid" id="G9NC06"/>
<dbReference type="InterPro" id="IPR027417">
    <property type="entry name" value="P-loop_NTPase"/>
</dbReference>
<keyword evidence="2" id="KW-1185">Reference proteome</keyword>
<gene>
    <name evidence="1" type="ORF">TRIVIDRAFT_164426</name>
</gene>
<reference evidence="1 2" key="1">
    <citation type="journal article" date="2011" name="Genome Biol.">
        <title>Comparative genome sequence analysis underscores mycoparasitism as the ancestral life style of Trichoderma.</title>
        <authorList>
            <person name="Kubicek C.P."/>
            <person name="Herrera-Estrella A."/>
            <person name="Seidl-Seiboth V."/>
            <person name="Martinez D.A."/>
            <person name="Druzhinina I.S."/>
            <person name="Thon M."/>
            <person name="Zeilinger S."/>
            <person name="Casas-Flores S."/>
            <person name="Horwitz B.A."/>
            <person name="Mukherjee P.K."/>
            <person name="Mukherjee M."/>
            <person name="Kredics L."/>
            <person name="Alcaraz L.D."/>
            <person name="Aerts A."/>
            <person name="Antal Z."/>
            <person name="Atanasova L."/>
            <person name="Cervantes-Badillo M.G."/>
            <person name="Challacombe J."/>
            <person name="Chertkov O."/>
            <person name="McCluskey K."/>
            <person name="Coulpier F."/>
            <person name="Deshpande N."/>
            <person name="von Doehren H."/>
            <person name="Ebbole D.J."/>
            <person name="Esquivel-Naranjo E.U."/>
            <person name="Fekete E."/>
            <person name="Flipphi M."/>
            <person name="Glaser F."/>
            <person name="Gomez-Rodriguez E.Y."/>
            <person name="Gruber S."/>
            <person name="Han C."/>
            <person name="Henrissat B."/>
            <person name="Hermosa R."/>
            <person name="Hernandez-Onate M."/>
            <person name="Karaffa L."/>
            <person name="Kosti I."/>
            <person name="Le Crom S."/>
            <person name="Lindquist E."/>
            <person name="Lucas S."/>
            <person name="Luebeck M."/>
            <person name="Luebeck P.S."/>
            <person name="Margeot A."/>
            <person name="Metz B."/>
            <person name="Misra M."/>
            <person name="Nevalainen H."/>
            <person name="Omann M."/>
            <person name="Packer N."/>
            <person name="Perrone G."/>
            <person name="Uresti-Rivera E.E."/>
            <person name="Salamov A."/>
            <person name="Schmoll M."/>
            <person name="Seiboth B."/>
            <person name="Shapiro H."/>
            <person name="Sukno S."/>
            <person name="Tamayo-Ramos J.A."/>
            <person name="Tisch D."/>
            <person name="Wiest A."/>
            <person name="Wilkinson H.H."/>
            <person name="Zhang M."/>
            <person name="Coutinho P.M."/>
            <person name="Kenerley C.M."/>
            <person name="Monte E."/>
            <person name="Baker S.E."/>
            <person name="Grigoriev I.V."/>
        </authorList>
    </citation>
    <scope>NUCLEOTIDE SEQUENCE [LARGE SCALE GENOMIC DNA]</scope>
    <source>
        <strain evidence="2">Gv29-8 / FGSC 10586</strain>
    </source>
</reference>
<dbReference type="EMBL" id="ABDF02000092">
    <property type="protein sequence ID" value="EHK15231.1"/>
    <property type="molecule type" value="Genomic_DNA"/>
</dbReference>
<dbReference type="GeneID" id="25788609"/>
<evidence type="ECO:0008006" key="3">
    <source>
        <dbReference type="Google" id="ProtNLM"/>
    </source>
</evidence>
<name>G9NC06_HYPVG</name>
<dbReference type="Proteomes" id="UP000007115">
    <property type="component" value="Unassembled WGS sequence"/>
</dbReference>
<accession>G9NC06</accession>
<dbReference type="RefSeq" id="XP_013949434.1">
    <property type="nucleotide sequence ID" value="XM_014093959.1"/>
</dbReference>
<dbReference type="VEuPathDB" id="FungiDB:TRIVIDRAFT_164426"/>
<comment type="caution">
    <text evidence="1">The sequence shown here is derived from an EMBL/GenBank/DDBJ whole genome shotgun (WGS) entry which is preliminary data.</text>
</comment>
<evidence type="ECO:0000313" key="2">
    <source>
        <dbReference type="Proteomes" id="UP000007115"/>
    </source>
</evidence>
<dbReference type="eggNOG" id="KOG1802">
    <property type="taxonomic scope" value="Eukaryota"/>
</dbReference>
<dbReference type="OMA" id="SNIAVIC"/>
<proteinExistence type="predicted"/>
<feature type="non-terminal residue" evidence="1">
    <location>
        <position position="641"/>
    </location>
</feature>
<sequence length="641" mass="72650">MEYSVEPIGSALLELLHGRENQFSVLEVHLGDNSDPRVSGFGMPFANSGHPSDAWINSGQPIIGKRTLLNILSQRTFRFVVESPADNVQASFVTECMHPPFSYPYDTQHHWDLRNYKPPSKAKGHTFNRVWQFESHNDHVAVMAQSEIQDAIWLRNAAQKFINYKFRAYFVMATSDSPWEEPVDFYAIVRLTPLFLKEYASALRCLISDEVLGLNIHDNDHGKSAARWPARVDKTNAMVQFHPDANPTNRGEGGVASEKKTYEARSSVSFDIRFKMSLHRDLVLGNGFFKTLRLKDSARSGPLYLEKEPQPTTQSESSRALPSVNLLQLPQRHIKALMEEVLPSDRRRLCAYLSKAPLGFGLITGVTTLGMSITLGPIYASAATDVATDNFAEHLNRISERFTRRLNESKRADDSPAGRILVVRGYFEEDEIEAFQNLLEHPQMGDAAAPRSNSSYRTPWRLQLSLTFWLLVALRSPAVRPLHYEDNEEIHLLQSYLDHRKEFERLRNVAAGVISFEEYKNGRMVSPYVIKHLFRGILRHADILCTNPALSCKGLYAPWKKYVARGIAVDEAGSISRPDLYSLWGNTLLPCLLCGDDKQLAPRLMSFGQRDYLGNSVNRHEHDGKLSALLFFQGNGWPVFR</sequence>
<organism evidence="1 2">
    <name type="scientific">Hypocrea virens (strain Gv29-8 / FGSC 10586)</name>
    <name type="common">Gliocladium virens</name>
    <name type="synonym">Trichoderma virens</name>
    <dbReference type="NCBI Taxonomy" id="413071"/>
    <lineage>
        <taxon>Eukaryota</taxon>
        <taxon>Fungi</taxon>
        <taxon>Dikarya</taxon>
        <taxon>Ascomycota</taxon>
        <taxon>Pezizomycotina</taxon>
        <taxon>Sordariomycetes</taxon>
        <taxon>Hypocreomycetidae</taxon>
        <taxon>Hypocreales</taxon>
        <taxon>Hypocreaceae</taxon>
        <taxon>Trichoderma</taxon>
    </lineage>
</organism>
<dbReference type="AlphaFoldDB" id="G9NC06"/>
<dbReference type="HOGENOM" id="CLU_007214_0_0_1"/>